<dbReference type="OMA" id="DAAECRI"/>
<dbReference type="PANTHER" id="PTHR33921:SF15">
    <property type="entry name" value="CALVIN CYCLE PROTEIN CP12-2, CHLOROPLASTIC"/>
    <property type="match status" value="1"/>
</dbReference>
<dbReference type="EMBL" id="DF237300">
    <property type="protein sequence ID" value="GAQ87418.1"/>
    <property type="molecule type" value="Genomic_DNA"/>
</dbReference>
<evidence type="ECO:0000313" key="4">
    <source>
        <dbReference type="EMBL" id="GAQ87418.1"/>
    </source>
</evidence>
<name>A0A1Y1IGZ9_KLENI</name>
<protein>
    <recommendedName>
        <fullName evidence="3">CP12 domain-containing protein</fullName>
    </recommendedName>
</protein>
<proteinExistence type="predicted"/>
<dbReference type="OrthoDB" id="4362at2759"/>
<dbReference type="Proteomes" id="UP000054558">
    <property type="component" value="Unassembled WGS sequence"/>
</dbReference>
<dbReference type="SMART" id="SM01093">
    <property type="entry name" value="CP12"/>
    <property type="match status" value="1"/>
</dbReference>
<dbReference type="PANTHER" id="PTHR33921">
    <property type="entry name" value="CALVIN CYCLE PROTEIN CP12-2, CHLOROPLASTIC"/>
    <property type="match status" value="1"/>
</dbReference>
<keyword evidence="1" id="KW-1015">Disulfide bond</keyword>
<evidence type="ECO:0000259" key="3">
    <source>
        <dbReference type="SMART" id="SM01093"/>
    </source>
</evidence>
<feature type="domain" description="CP12" evidence="3">
    <location>
        <begin position="17"/>
        <end position="85"/>
    </location>
</feature>
<feature type="disulfide bond" evidence="1">
    <location>
        <begin position="28"/>
        <end position="36"/>
    </location>
</feature>
<feature type="compositionally biased region" description="Basic and acidic residues" evidence="2">
    <location>
        <begin position="66"/>
        <end position="85"/>
    </location>
</feature>
<feature type="region of interest" description="Disordered" evidence="2">
    <location>
        <begin position="51"/>
        <end position="85"/>
    </location>
</feature>
<dbReference type="InterPro" id="IPR039314">
    <property type="entry name" value="CP12-like"/>
</dbReference>
<reference evidence="4 5" key="1">
    <citation type="journal article" date="2014" name="Nat. Commun.">
        <title>Klebsormidium flaccidum genome reveals primary factors for plant terrestrial adaptation.</title>
        <authorList>
            <person name="Hori K."/>
            <person name="Maruyama F."/>
            <person name="Fujisawa T."/>
            <person name="Togashi T."/>
            <person name="Yamamoto N."/>
            <person name="Seo M."/>
            <person name="Sato S."/>
            <person name="Yamada T."/>
            <person name="Mori H."/>
            <person name="Tajima N."/>
            <person name="Moriyama T."/>
            <person name="Ikeuchi M."/>
            <person name="Watanabe M."/>
            <person name="Wada H."/>
            <person name="Kobayashi K."/>
            <person name="Saito M."/>
            <person name="Masuda T."/>
            <person name="Sasaki-Sekimoto Y."/>
            <person name="Mashiguchi K."/>
            <person name="Awai K."/>
            <person name="Shimojima M."/>
            <person name="Masuda S."/>
            <person name="Iwai M."/>
            <person name="Nobusawa T."/>
            <person name="Narise T."/>
            <person name="Kondo S."/>
            <person name="Saito H."/>
            <person name="Sato R."/>
            <person name="Murakawa M."/>
            <person name="Ihara Y."/>
            <person name="Oshima-Yamada Y."/>
            <person name="Ohtaka K."/>
            <person name="Satoh M."/>
            <person name="Sonobe K."/>
            <person name="Ishii M."/>
            <person name="Ohtani R."/>
            <person name="Kanamori-Sato M."/>
            <person name="Honoki R."/>
            <person name="Miyazaki D."/>
            <person name="Mochizuki H."/>
            <person name="Umetsu J."/>
            <person name="Higashi K."/>
            <person name="Shibata D."/>
            <person name="Kamiya Y."/>
            <person name="Sato N."/>
            <person name="Nakamura Y."/>
            <person name="Tabata S."/>
            <person name="Ida S."/>
            <person name="Kurokawa K."/>
            <person name="Ohta H."/>
        </authorList>
    </citation>
    <scope>NUCLEOTIDE SEQUENCE [LARGE SCALE GENOMIC DNA]</scope>
    <source>
        <strain evidence="4 5">NIES-2285</strain>
    </source>
</reference>
<dbReference type="Pfam" id="PF02672">
    <property type="entry name" value="CP12"/>
    <property type="match status" value="1"/>
</dbReference>
<accession>A0A1Y1IGZ9</accession>
<sequence length="85" mass="9383">MRSVVAQGVRASTPSDISQLIKEAQETCKENPDKECAAAWDEVEELSAEAAHQKARAKANPASTDPLEKFCEDNPETDECRVYED</sequence>
<feature type="disulfide bond" evidence="1">
    <location>
        <begin position="71"/>
        <end position="80"/>
    </location>
</feature>
<dbReference type="InterPro" id="IPR003823">
    <property type="entry name" value="CP12_dom"/>
</dbReference>
<keyword evidence="5" id="KW-1185">Reference proteome</keyword>
<dbReference type="AlphaFoldDB" id="A0A1Y1IGZ9"/>
<organism evidence="4 5">
    <name type="scientific">Klebsormidium nitens</name>
    <name type="common">Green alga</name>
    <name type="synonym">Ulothrix nitens</name>
    <dbReference type="NCBI Taxonomy" id="105231"/>
    <lineage>
        <taxon>Eukaryota</taxon>
        <taxon>Viridiplantae</taxon>
        <taxon>Streptophyta</taxon>
        <taxon>Klebsormidiophyceae</taxon>
        <taxon>Klebsormidiales</taxon>
        <taxon>Klebsormidiaceae</taxon>
        <taxon>Klebsormidium</taxon>
    </lineage>
</organism>
<gene>
    <name evidence="4" type="ORF">KFL_003510120</name>
</gene>
<evidence type="ECO:0000256" key="1">
    <source>
        <dbReference type="PIRSR" id="PIRSR639314-50"/>
    </source>
</evidence>
<evidence type="ECO:0000313" key="5">
    <source>
        <dbReference type="Proteomes" id="UP000054558"/>
    </source>
</evidence>
<evidence type="ECO:0000256" key="2">
    <source>
        <dbReference type="SAM" id="MobiDB-lite"/>
    </source>
</evidence>
<dbReference type="STRING" id="105231.A0A1Y1IGZ9"/>